<reference evidence="11 12" key="1">
    <citation type="submission" date="2020-07" db="EMBL/GenBank/DDBJ databases">
        <title>Sequencing the genomes of 1000 actinobacteria strains.</title>
        <authorList>
            <person name="Klenk H.-P."/>
        </authorList>
    </citation>
    <scope>NUCLEOTIDE SEQUENCE [LARGE SCALE GENOMIC DNA]</scope>
    <source>
        <strain evidence="11 12">DSM 24552</strain>
    </source>
</reference>
<dbReference type="EMBL" id="JACCAC010000001">
    <property type="protein sequence ID" value="NYG54995.1"/>
    <property type="molecule type" value="Genomic_DNA"/>
</dbReference>
<feature type="region of interest" description="Disordered" evidence="8">
    <location>
        <begin position="24"/>
        <end position="84"/>
    </location>
</feature>
<feature type="compositionally biased region" description="Low complexity" evidence="8">
    <location>
        <begin position="578"/>
        <end position="594"/>
    </location>
</feature>
<dbReference type="RefSeq" id="WP_218848752.1">
    <property type="nucleotide sequence ID" value="NZ_JACCAC010000001.1"/>
</dbReference>
<dbReference type="PANTHER" id="PTHR11705">
    <property type="entry name" value="PROTEASE FAMILY M14 CARBOXYPEPTIDASE A,B"/>
    <property type="match status" value="1"/>
</dbReference>
<gene>
    <name evidence="11" type="ORF">BJ989_001299</name>
</gene>
<dbReference type="PROSITE" id="PS52035">
    <property type="entry name" value="PEPTIDASE_M14"/>
    <property type="match status" value="1"/>
</dbReference>
<comment type="cofactor">
    <cofactor evidence="1">
        <name>Zn(2+)</name>
        <dbReference type="ChEBI" id="CHEBI:29105"/>
    </cofactor>
</comment>
<dbReference type="AlphaFoldDB" id="A0A7Y9RW06"/>
<keyword evidence="9" id="KW-0732">Signal</keyword>
<keyword evidence="4" id="KW-0378">Hydrolase</keyword>
<sequence length="993" mass="105206">MTKKSSGIVLTSLALAATTVLVSPGSATAEPGGPSARPAAADQGRGPATARTAPGAESRADVARRAAAAPVAGDPVEMPTSYPTEPTLRVYEDQEPDAAAESSTIRFSDIAPKLQELMAASDRVSVQVVGQSTQGRDLYLVTVTAPETTAETAQQTAWREQIKADPAAAAGDEALAAGYKTPVWISNNIHGNEWEGTDAAMQYIEELATSTDPAVLDMLRTTRLYFSPTLNPDGRTLGNRATALGLDPNRDVITNQTPETKSFVRVAQAIQAVYAADFHGYTRVLQVEPCGPPHGSNYEYDVYLPHNYALALKVEQDVTAANISGNTYYDPASPTGTTLVNNGKIKIPYRDTPSGWDDFPPIFTAQYAAYYGAASATVELPLPRTGTRQTAVTAPINTEVAYETMKSMLGYMAVPANAREMVQNQIEVFRRGAAGEPKVSLTTENINRVTEGPTQWKEHWDEADDQEPVVLPRAYVIPVGGGQRSDSDARALVEQLLFHEVEVGTLDRATTVGGTTYPAGSYVVDMHQAKRGLANALLDLGDDISDKVPTMYDISAWSLAELWGADVAKVGSTSDVEPVGPTTPVTTVRPGTAPRQQRHLAFPVAGLPDFQALNALLEEGIAVSLLEDGTAVVAPRATAKARELATTYGVDFRPATGRETAALRDESTKGLRDLRIGWTGTQDDLLSLTELGFDDLVRLDPATVDAATLDGVDVIWVGGTFAPAEGSAARTAVQEWLDEGGAITGRGAGAFASAASFGLVSGTAVTGRRDGNGIVAVDTPAAGVLGDFPQDRSFIYPATWFDGLGEGTTAEQSYDAEDPFLAGHWLPNDGATDGAGGPQAAAGKAAAVSGVDEETGAKAFVFGTSVFFRTHPKGMLSQAGTALLWAGPEARGVQAPRAASKVRVRADRAGQVRRGEGPVRITVTYRVPPRAGVGTVNVFDDGELLRRVRIDEADRGVESFTVRLERGVHRIAVRFPGDGDTKGSWARTRVRVR</sequence>
<feature type="domain" description="Peptidase M14" evidence="10">
    <location>
        <begin position="103"/>
        <end position="412"/>
    </location>
</feature>
<dbReference type="GO" id="GO:0005615">
    <property type="term" value="C:extracellular space"/>
    <property type="evidence" value="ECO:0007669"/>
    <property type="project" value="TreeGrafter"/>
</dbReference>
<dbReference type="GO" id="GO:0006508">
    <property type="term" value="P:proteolysis"/>
    <property type="evidence" value="ECO:0007669"/>
    <property type="project" value="UniProtKB-KW"/>
</dbReference>
<dbReference type="GO" id="GO:0008270">
    <property type="term" value="F:zinc ion binding"/>
    <property type="evidence" value="ECO:0007669"/>
    <property type="project" value="InterPro"/>
</dbReference>
<evidence type="ECO:0000256" key="4">
    <source>
        <dbReference type="ARBA" id="ARBA00022801"/>
    </source>
</evidence>
<dbReference type="Proteomes" id="UP000544110">
    <property type="component" value="Unassembled WGS sequence"/>
</dbReference>
<feature type="signal peptide" evidence="9">
    <location>
        <begin position="1"/>
        <end position="29"/>
    </location>
</feature>
<keyword evidence="3" id="KW-0645">Protease</keyword>
<comment type="caution">
    <text evidence="11">The sequence shown here is derived from an EMBL/GenBank/DDBJ whole genome shotgun (WGS) entry which is preliminary data.</text>
</comment>
<feature type="active site" description="Proton donor/acceptor" evidence="7">
    <location>
        <position position="379"/>
    </location>
</feature>
<organism evidence="11 12">
    <name type="scientific">Nocardioides perillae</name>
    <dbReference type="NCBI Taxonomy" id="1119534"/>
    <lineage>
        <taxon>Bacteria</taxon>
        <taxon>Bacillati</taxon>
        <taxon>Actinomycetota</taxon>
        <taxon>Actinomycetes</taxon>
        <taxon>Propionibacteriales</taxon>
        <taxon>Nocardioidaceae</taxon>
        <taxon>Nocardioides</taxon>
    </lineage>
</organism>
<evidence type="ECO:0000313" key="11">
    <source>
        <dbReference type="EMBL" id="NYG54995.1"/>
    </source>
</evidence>
<dbReference type="SMART" id="SM00631">
    <property type="entry name" value="Zn_pept"/>
    <property type="match status" value="1"/>
</dbReference>
<dbReference type="PANTHER" id="PTHR11705:SF143">
    <property type="entry name" value="SLL0236 PROTEIN"/>
    <property type="match status" value="1"/>
</dbReference>
<evidence type="ECO:0000313" key="12">
    <source>
        <dbReference type="Proteomes" id="UP000544110"/>
    </source>
</evidence>
<feature type="chain" id="PRO_5031232093" description="Peptidase M14 domain-containing protein" evidence="9">
    <location>
        <begin position="30"/>
        <end position="993"/>
    </location>
</feature>
<dbReference type="GO" id="GO:0004181">
    <property type="term" value="F:metallocarboxypeptidase activity"/>
    <property type="evidence" value="ECO:0007669"/>
    <property type="project" value="InterPro"/>
</dbReference>
<keyword evidence="5" id="KW-0862">Zinc</keyword>
<evidence type="ECO:0000259" key="10">
    <source>
        <dbReference type="PROSITE" id="PS52035"/>
    </source>
</evidence>
<evidence type="ECO:0000256" key="3">
    <source>
        <dbReference type="ARBA" id="ARBA00022670"/>
    </source>
</evidence>
<keyword evidence="6" id="KW-0482">Metalloprotease</keyword>
<evidence type="ECO:0000256" key="9">
    <source>
        <dbReference type="SAM" id="SignalP"/>
    </source>
</evidence>
<evidence type="ECO:0000256" key="7">
    <source>
        <dbReference type="PROSITE-ProRule" id="PRU01379"/>
    </source>
</evidence>
<dbReference type="Gene3D" id="3.40.630.10">
    <property type="entry name" value="Zn peptidases"/>
    <property type="match status" value="1"/>
</dbReference>
<keyword evidence="12" id="KW-1185">Reference proteome</keyword>
<dbReference type="SUPFAM" id="SSF53187">
    <property type="entry name" value="Zn-dependent exopeptidases"/>
    <property type="match status" value="1"/>
</dbReference>
<accession>A0A7Y9RW06</accession>
<evidence type="ECO:0000256" key="1">
    <source>
        <dbReference type="ARBA" id="ARBA00001947"/>
    </source>
</evidence>
<dbReference type="Pfam" id="PF00246">
    <property type="entry name" value="Peptidase_M14"/>
    <property type="match status" value="1"/>
</dbReference>
<evidence type="ECO:0000256" key="6">
    <source>
        <dbReference type="ARBA" id="ARBA00023049"/>
    </source>
</evidence>
<evidence type="ECO:0000256" key="2">
    <source>
        <dbReference type="ARBA" id="ARBA00005988"/>
    </source>
</evidence>
<comment type="similarity">
    <text evidence="2 7">Belongs to the peptidase M14 family.</text>
</comment>
<name>A0A7Y9RW06_9ACTN</name>
<evidence type="ECO:0000256" key="8">
    <source>
        <dbReference type="SAM" id="MobiDB-lite"/>
    </source>
</evidence>
<dbReference type="InterPro" id="IPR000834">
    <property type="entry name" value="Peptidase_M14"/>
</dbReference>
<feature type="region of interest" description="Disordered" evidence="8">
    <location>
        <begin position="573"/>
        <end position="594"/>
    </location>
</feature>
<proteinExistence type="inferred from homology"/>
<feature type="compositionally biased region" description="Low complexity" evidence="8">
    <location>
        <begin position="65"/>
        <end position="76"/>
    </location>
</feature>
<evidence type="ECO:0000256" key="5">
    <source>
        <dbReference type="ARBA" id="ARBA00022833"/>
    </source>
</evidence>
<protein>
    <recommendedName>
        <fullName evidence="10">Peptidase M14 domain-containing protein</fullName>
    </recommendedName>
</protein>